<reference evidence="1 2" key="1">
    <citation type="submission" date="2018-07" db="EMBL/GenBank/DDBJ databases">
        <title>Oceanihabitans testaceum sp. nov., isolated from marine sediment.</title>
        <authorList>
            <person name="Li C.-M."/>
        </authorList>
    </citation>
    <scope>NUCLEOTIDE SEQUENCE [LARGE SCALE GENOMIC DNA]</scope>
    <source>
        <strain evidence="1 2">S9-10</strain>
    </source>
</reference>
<comment type="caution">
    <text evidence="1">The sequence shown here is derived from an EMBL/GenBank/DDBJ whole genome shotgun (WGS) entry which is preliminary data.</text>
</comment>
<evidence type="ECO:0000313" key="2">
    <source>
        <dbReference type="Proteomes" id="UP000252249"/>
    </source>
</evidence>
<accession>A0A368P343</accession>
<protein>
    <recommendedName>
        <fullName evidence="3">Tetracycline regulation of excision, RteC</fullName>
    </recommendedName>
</protein>
<keyword evidence="2" id="KW-1185">Reference proteome</keyword>
<dbReference type="Pfam" id="PF09357">
    <property type="entry name" value="RteC"/>
    <property type="match status" value="1"/>
</dbReference>
<evidence type="ECO:0000313" key="1">
    <source>
        <dbReference type="EMBL" id="RCU56948.1"/>
    </source>
</evidence>
<dbReference type="EMBL" id="QPIG01000004">
    <property type="protein sequence ID" value="RCU56948.1"/>
    <property type="molecule type" value="Genomic_DNA"/>
</dbReference>
<sequence>MDSYTKQVATIKKSNLHDIEILNEGLHLSIDTLNQFRKLLRTKKYFSTIDKEILFFKVVKPYINGRIKFFSKVRRFLFERPNADIVQQITYVSYLIDKLEKHKLRNLEFFQYMKQSNTLLDHIYFVRGVDRLDFPVDTSHYYTDPEFSTSHDNLAAQVVSYELLTNYYQRELLYLRKLKESIALEEPKAYSFNKVSWTASKTDLVELLYALHSAGAIKNGQVEISKMAEACNNLFDINLNNFYKTYSEIKNREKDTTKFLDHLKQCLLNRIEQDDSQ</sequence>
<dbReference type="InterPro" id="IPR018534">
    <property type="entry name" value="Tet_reg_excision_RteC"/>
</dbReference>
<organism evidence="1 2">
    <name type="scientific">Oceanihabitans sediminis</name>
    <dbReference type="NCBI Taxonomy" id="1812012"/>
    <lineage>
        <taxon>Bacteria</taxon>
        <taxon>Pseudomonadati</taxon>
        <taxon>Bacteroidota</taxon>
        <taxon>Flavobacteriia</taxon>
        <taxon>Flavobacteriales</taxon>
        <taxon>Flavobacteriaceae</taxon>
        <taxon>Oceanihabitans</taxon>
    </lineage>
</organism>
<dbReference type="Proteomes" id="UP000252249">
    <property type="component" value="Unassembled WGS sequence"/>
</dbReference>
<proteinExistence type="predicted"/>
<dbReference type="OrthoDB" id="790983at2"/>
<gene>
    <name evidence="1" type="ORF">DU428_11080</name>
</gene>
<dbReference type="AlphaFoldDB" id="A0A368P343"/>
<name>A0A368P343_9FLAO</name>
<evidence type="ECO:0008006" key="3">
    <source>
        <dbReference type="Google" id="ProtNLM"/>
    </source>
</evidence>